<dbReference type="PANTHER" id="PTHR43751:SF2">
    <property type="entry name" value="SULFATASE N-TERMINAL DOMAIN-CONTAINING PROTEIN"/>
    <property type="match status" value="1"/>
</dbReference>
<comment type="caution">
    <text evidence="3">The sequence shown here is derived from an EMBL/GenBank/DDBJ whole genome shotgun (WGS) entry which is preliminary data.</text>
</comment>
<feature type="chain" id="PRO_5045298237" evidence="1">
    <location>
        <begin position="26"/>
        <end position="552"/>
    </location>
</feature>
<dbReference type="InterPro" id="IPR000917">
    <property type="entry name" value="Sulfatase_N"/>
</dbReference>
<evidence type="ECO:0000259" key="2">
    <source>
        <dbReference type="Pfam" id="PF00884"/>
    </source>
</evidence>
<gene>
    <name evidence="3" type="ORF">ACFOEX_05380</name>
</gene>
<feature type="signal peptide" evidence="1">
    <location>
        <begin position="1"/>
        <end position="25"/>
    </location>
</feature>
<dbReference type="PANTHER" id="PTHR43751">
    <property type="entry name" value="SULFATASE"/>
    <property type="match status" value="1"/>
</dbReference>
<dbReference type="SUPFAM" id="SSF53649">
    <property type="entry name" value="Alkaline phosphatase-like"/>
    <property type="match status" value="1"/>
</dbReference>
<name>A0ABV7LDE5_9HYPH</name>
<dbReference type="Gene3D" id="3.40.720.10">
    <property type="entry name" value="Alkaline Phosphatase, subunit A"/>
    <property type="match status" value="1"/>
</dbReference>
<dbReference type="InterPro" id="IPR052701">
    <property type="entry name" value="GAG_Ulvan_Degrading_Sulfatases"/>
</dbReference>
<dbReference type="Gene3D" id="3.30.1120.10">
    <property type="match status" value="1"/>
</dbReference>
<evidence type="ECO:0000313" key="4">
    <source>
        <dbReference type="Proteomes" id="UP001595536"/>
    </source>
</evidence>
<dbReference type="CDD" id="cd16142">
    <property type="entry name" value="ARS_like"/>
    <property type="match status" value="1"/>
</dbReference>
<dbReference type="Pfam" id="PF00884">
    <property type="entry name" value="Sulfatase"/>
    <property type="match status" value="1"/>
</dbReference>
<feature type="domain" description="Sulfatase N-terminal" evidence="2">
    <location>
        <begin position="49"/>
        <end position="378"/>
    </location>
</feature>
<proteinExistence type="predicted"/>
<dbReference type="InterPro" id="IPR017850">
    <property type="entry name" value="Alkaline_phosphatase_core_sf"/>
</dbReference>
<sequence>MRKSGLLAAAAAALCIGLAAPVISAAFPGEALAQPAAATPAPARQQRLPNILVIFGDDIGQTNLSAYSHGLMGYRTPNIDRIAAEGVMFTDYYAENSCTAGRSTFITGQACLRTGLCRIGVPGSPAGLQARDITIAQALRSRGYATGQFGKNHLGDRDEHLPTAHGFDEFFGNLYHLNAEEEPERPYWPKDNPEFVKKMTPRGVIRATAGGPVGDTGPLTRKRMETIDDETTGAAIGFIRRQVEAGKPFFTWMNFTRMHLFTHIRPEHRGRSGMPGDAYADGMWEMDQNVGKLLQALDELGVAQDTIVIFTTDNGPNAFTWPDAATTPFRSEKNTNWEGAFRSPAMIRWPGRIPAGEVRNGIFSGLDWFPTLLAAAGVPDVRQRLLEGWKPEGSDRTYRVHLDGYDQLDYLTGKSDRSARDRFFYFNDEGDLVAVRVGDWKMVYERQDRPGQFDVWSYPFTRLRVPKMFNLRMDPFEHAEISGSGYDQWLVENAYLLALAQEAGGEFLKTFVQWPPSQRMEDFSLQGVRRQVDAHIEKTGGGAAPPSAPRGK</sequence>
<keyword evidence="1" id="KW-0732">Signal</keyword>
<evidence type="ECO:0000256" key="1">
    <source>
        <dbReference type="SAM" id="SignalP"/>
    </source>
</evidence>
<dbReference type="Proteomes" id="UP001595536">
    <property type="component" value="Unassembled WGS sequence"/>
</dbReference>
<protein>
    <submittedName>
        <fullName evidence="3">Arylsulfatase</fullName>
    </submittedName>
</protein>
<organism evidence="3 4">
    <name type="scientific">Camelimonas abortus</name>
    <dbReference type="NCBI Taxonomy" id="1017184"/>
    <lineage>
        <taxon>Bacteria</taxon>
        <taxon>Pseudomonadati</taxon>
        <taxon>Pseudomonadota</taxon>
        <taxon>Alphaproteobacteria</taxon>
        <taxon>Hyphomicrobiales</taxon>
        <taxon>Chelatococcaceae</taxon>
        <taxon>Camelimonas</taxon>
    </lineage>
</organism>
<evidence type="ECO:0000313" key="3">
    <source>
        <dbReference type="EMBL" id="MFC3265793.1"/>
    </source>
</evidence>
<keyword evidence="4" id="KW-1185">Reference proteome</keyword>
<reference evidence="4" key="1">
    <citation type="journal article" date="2019" name="Int. J. Syst. Evol. Microbiol.">
        <title>The Global Catalogue of Microorganisms (GCM) 10K type strain sequencing project: providing services to taxonomists for standard genome sequencing and annotation.</title>
        <authorList>
            <consortium name="The Broad Institute Genomics Platform"/>
            <consortium name="The Broad Institute Genome Sequencing Center for Infectious Disease"/>
            <person name="Wu L."/>
            <person name="Ma J."/>
        </authorList>
    </citation>
    <scope>NUCLEOTIDE SEQUENCE [LARGE SCALE GENOMIC DNA]</scope>
    <source>
        <strain evidence="4">CCM 7941</strain>
    </source>
</reference>
<dbReference type="EMBL" id="JBHRUV010000022">
    <property type="protein sequence ID" value="MFC3265793.1"/>
    <property type="molecule type" value="Genomic_DNA"/>
</dbReference>
<dbReference type="RefSeq" id="WP_376830487.1">
    <property type="nucleotide sequence ID" value="NZ_JBHLWR010000006.1"/>
</dbReference>
<accession>A0ABV7LDE5</accession>